<accession>A0A382G8U5</accession>
<keyword evidence="1" id="KW-0812">Transmembrane</keyword>
<feature type="domain" description="DUF6785" evidence="2">
    <location>
        <begin position="10"/>
        <end position="248"/>
    </location>
</feature>
<evidence type="ECO:0000259" key="2">
    <source>
        <dbReference type="Pfam" id="PF20581"/>
    </source>
</evidence>
<organism evidence="3">
    <name type="scientific">marine metagenome</name>
    <dbReference type="NCBI Taxonomy" id="408172"/>
    <lineage>
        <taxon>unclassified sequences</taxon>
        <taxon>metagenomes</taxon>
        <taxon>ecological metagenomes</taxon>
    </lineage>
</organism>
<dbReference type="Pfam" id="PF20581">
    <property type="entry name" value="DUF6785"/>
    <property type="match status" value="1"/>
</dbReference>
<feature type="transmembrane region" description="Helical" evidence="1">
    <location>
        <begin position="153"/>
        <end position="174"/>
    </location>
</feature>
<reference evidence="3" key="1">
    <citation type="submission" date="2018-05" db="EMBL/GenBank/DDBJ databases">
        <authorList>
            <person name="Lanie J.A."/>
            <person name="Ng W.-L."/>
            <person name="Kazmierczak K.M."/>
            <person name="Andrzejewski T.M."/>
            <person name="Davidsen T.M."/>
            <person name="Wayne K.J."/>
            <person name="Tettelin H."/>
            <person name="Glass J.I."/>
            <person name="Rusch D."/>
            <person name="Podicherti R."/>
            <person name="Tsui H.-C.T."/>
            <person name="Winkler M.E."/>
        </authorList>
    </citation>
    <scope>NUCLEOTIDE SEQUENCE</scope>
</reference>
<dbReference type="EMBL" id="UINC01053734">
    <property type="protein sequence ID" value="SVB70621.1"/>
    <property type="molecule type" value="Genomic_DNA"/>
</dbReference>
<gene>
    <name evidence="3" type="ORF">METZ01_LOCUS223475</name>
</gene>
<protein>
    <recommendedName>
        <fullName evidence="2">DUF6785 domain-containing protein</fullName>
    </recommendedName>
</protein>
<name>A0A382G8U5_9ZZZZ</name>
<feature type="transmembrane region" description="Helical" evidence="1">
    <location>
        <begin position="209"/>
        <end position="230"/>
    </location>
</feature>
<dbReference type="AlphaFoldDB" id="A0A382G8U5"/>
<keyword evidence="1" id="KW-0472">Membrane</keyword>
<dbReference type="InterPro" id="IPR046712">
    <property type="entry name" value="DUF6785"/>
</dbReference>
<feature type="transmembrane region" description="Helical" evidence="1">
    <location>
        <begin position="9"/>
        <end position="27"/>
    </location>
</feature>
<feature type="transmembrane region" description="Helical" evidence="1">
    <location>
        <begin position="39"/>
        <end position="57"/>
    </location>
</feature>
<evidence type="ECO:0000256" key="1">
    <source>
        <dbReference type="SAM" id="Phobius"/>
    </source>
</evidence>
<feature type="non-terminal residue" evidence="3">
    <location>
        <position position="248"/>
    </location>
</feature>
<feature type="transmembrane region" description="Helical" evidence="1">
    <location>
        <begin position="78"/>
        <end position="104"/>
    </location>
</feature>
<sequence length="248" mass="27813">MKQQNANQITWRSIILGILLSLPHGYFSIQTPTPTTVSLIYTAVLTILLLVLVNILIKHQAPKIAFRQSELLTIYTMLSLSVAISGHDVLQVLAPVIGHAFWFASPENDWGGQFLHHLPSWLVVSDLQILEGLYVGESTFYSGSKLKAWLTPVFWWSILLFALMLVMIGLNILISQQWIRNERLSYPIIQLPLAITEDGGQLKFFRSKLLLFGIIVSGGIDLINGLHAFFPVVPLLPIRTIEVGQLFT</sequence>
<evidence type="ECO:0000313" key="3">
    <source>
        <dbReference type="EMBL" id="SVB70621.1"/>
    </source>
</evidence>
<keyword evidence="1" id="KW-1133">Transmembrane helix</keyword>
<proteinExistence type="predicted"/>